<evidence type="ECO:0000256" key="5">
    <source>
        <dbReference type="SAM" id="Phobius"/>
    </source>
</evidence>
<dbReference type="GO" id="GO:0016020">
    <property type="term" value="C:membrane"/>
    <property type="evidence" value="ECO:0007669"/>
    <property type="project" value="UniProtKB-SubCell"/>
</dbReference>
<dbReference type="VEuPathDB" id="FungiDB:PMAA_075690"/>
<dbReference type="PANTHER" id="PTHR31465:SF17">
    <property type="entry name" value="DOMAIN PROTEIN, PUTATIVE (AFU_ORTHOLOGUE AFUA_5G09900)-RELATED"/>
    <property type="match status" value="1"/>
</dbReference>
<dbReference type="PhylomeDB" id="B6QBR0"/>
<dbReference type="EMBL" id="DS995900">
    <property type="protein sequence ID" value="EEA26501.1"/>
    <property type="molecule type" value="Genomic_DNA"/>
</dbReference>
<organism evidence="6 7">
    <name type="scientific">Talaromyces marneffei (strain ATCC 18224 / CBS 334.59 / QM 7333)</name>
    <name type="common">Penicillium marneffei</name>
    <dbReference type="NCBI Taxonomy" id="441960"/>
    <lineage>
        <taxon>Eukaryota</taxon>
        <taxon>Fungi</taxon>
        <taxon>Dikarya</taxon>
        <taxon>Ascomycota</taxon>
        <taxon>Pezizomycotina</taxon>
        <taxon>Eurotiomycetes</taxon>
        <taxon>Eurotiomycetidae</taxon>
        <taxon>Eurotiales</taxon>
        <taxon>Trichocomaceae</taxon>
        <taxon>Talaromyces</taxon>
        <taxon>Talaromyces sect. Talaromyces</taxon>
    </lineage>
</organism>
<feature type="transmembrane region" description="Helical" evidence="5">
    <location>
        <begin position="24"/>
        <end position="45"/>
    </location>
</feature>
<keyword evidence="7" id="KW-1185">Reference proteome</keyword>
<protein>
    <submittedName>
        <fullName evidence="6">RTA1 domain protein, putative</fullName>
    </submittedName>
</protein>
<evidence type="ECO:0000256" key="3">
    <source>
        <dbReference type="ARBA" id="ARBA00022989"/>
    </source>
</evidence>
<dbReference type="Proteomes" id="UP000001294">
    <property type="component" value="Unassembled WGS sequence"/>
</dbReference>
<gene>
    <name evidence="6" type="ORF">PMAA_075690</name>
</gene>
<accession>B6QBR0</accession>
<evidence type="ECO:0000256" key="2">
    <source>
        <dbReference type="ARBA" id="ARBA00022692"/>
    </source>
</evidence>
<feature type="transmembrane region" description="Helical" evidence="5">
    <location>
        <begin position="199"/>
        <end position="218"/>
    </location>
</feature>
<keyword evidence="4 5" id="KW-0472">Membrane</keyword>
<keyword evidence="2 5" id="KW-0812">Transmembrane</keyword>
<name>B6QBR0_TALMQ</name>
<evidence type="ECO:0000313" key="7">
    <source>
        <dbReference type="Proteomes" id="UP000001294"/>
    </source>
</evidence>
<dbReference type="Pfam" id="PF04479">
    <property type="entry name" value="RTA1"/>
    <property type="match status" value="1"/>
</dbReference>
<feature type="transmembrane region" description="Helical" evidence="5">
    <location>
        <begin position="233"/>
        <end position="253"/>
    </location>
</feature>
<evidence type="ECO:0000256" key="1">
    <source>
        <dbReference type="ARBA" id="ARBA00004141"/>
    </source>
</evidence>
<dbReference type="OrthoDB" id="3358017at2759"/>
<dbReference type="PANTHER" id="PTHR31465">
    <property type="entry name" value="PROTEIN RTA1-RELATED"/>
    <property type="match status" value="1"/>
</dbReference>
<feature type="transmembrane region" description="Helical" evidence="5">
    <location>
        <begin position="89"/>
        <end position="108"/>
    </location>
</feature>
<keyword evidence="3 5" id="KW-1133">Transmembrane helix</keyword>
<dbReference type="InterPro" id="IPR007568">
    <property type="entry name" value="RTA1"/>
</dbReference>
<proteinExistence type="predicted"/>
<reference evidence="7" key="1">
    <citation type="journal article" date="2015" name="Genome Announc.">
        <title>Genome sequence of the AIDS-associated pathogen Penicillium marneffei (ATCC18224) and its near taxonomic relative Talaromyces stipitatus (ATCC10500).</title>
        <authorList>
            <person name="Nierman W.C."/>
            <person name="Fedorova-Abrams N.D."/>
            <person name="Andrianopoulos A."/>
        </authorList>
    </citation>
    <scope>NUCLEOTIDE SEQUENCE [LARGE SCALE GENOMIC DNA]</scope>
    <source>
        <strain evidence="7">ATCC 18224 / CBS 334.59 / QM 7333</strain>
    </source>
</reference>
<dbReference type="AlphaFoldDB" id="B6QBR0"/>
<evidence type="ECO:0000313" key="6">
    <source>
        <dbReference type="EMBL" id="EEA26501.1"/>
    </source>
</evidence>
<dbReference type="HOGENOM" id="CLU_033465_3_1_1"/>
<evidence type="ECO:0000256" key="4">
    <source>
        <dbReference type="ARBA" id="ARBA00023136"/>
    </source>
</evidence>
<sequence>MDHSTLAERGLAFFDLYPYKPSKIAGWVFVVIFGIGAAAHFVLMLPLRAWFFVPLILGCIDKSCQFAGEAFGYYGRAWSHNNIRDGSPYLLQLMLILGSAPLLAATVYMTLGRVRWVTKIYVLIDIASFLCQMAGSAMQASSDPSGIKLGQRIVIGGLIVQLVALGWFIFETTILHMRLNGSPTVITLKDPSVSWRPTLWTLHCLSVLIFMRSLYRLIEFTSGSDSALAKREVFLCIFDASLLSLSVFLFVVIHPGRLFRKVRRLELHLSDRDGDMMLSECP</sequence>
<feature type="transmembrane region" description="Helical" evidence="5">
    <location>
        <begin position="153"/>
        <end position="170"/>
    </location>
</feature>
<comment type="subcellular location">
    <subcellularLocation>
        <location evidence="1">Membrane</location>
        <topology evidence="1">Multi-pass membrane protein</topology>
    </subcellularLocation>
</comment>